<dbReference type="SUPFAM" id="SSF52833">
    <property type="entry name" value="Thioredoxin-like"/>
    <property type="match status" value="1"/>
</dbReference>
<dbReference type="PROSITE" id="PS51352">
    <property type="entry name" value="THIOREDOXIN_2"/>
    <property type="match status" value="1"/>
</dbReference>
<dbReference type="Gene3D" id="3.40.30.10">
    <property type="entry name" value="Glutaredoxin"/>
    <property type="match status" value="1"/>
</dbReference>
<comment type="caution">
    <text evidence="3">The sequence shown here is derived from an EMBL/GenBank/DDBJ whole genome shotgun (WGS) entry which is preliminary data.</text>
</comment>
<dbReference type="RefSeq" id="WP_232178286.1">
    <property type="nucleotide sequence ID" value="NZ_JAJPWV010000004.1"/>
</dbReference>
<keyword evidence="4" id="KW-1185">Reference proteome</keyword>
<evidence type="ECO:0000313" key="3">
    <source>
        <dbReference type="EMBL" id="MCD8741780.1"/>
    </source>
</evidence>
<dbReference type="InterPro" id="IPR013766">
    <property type="entry name" value="Thioredoxin_domain"/>
</dbReference>
<evidence type="ECO:0000256" key="1">
    <source>
        <dbReference type="SAM" id="SignalP"/>
    </source>
</evidence>
<proteinExistence type="predicted"/>
<feature type="signal peptide" evidence="1">
    <location>
        <begin position="1"/>
        <end position="20"/>
    </location>
</feature>
<dbReference type="InterPro" id="IPR036249">
    <property type="entry name" value="Thioredoxin-like_sf"/>
</dbReference>
<reference evidence="3 4" key="1">
    <citation type="submission" date="2021-12" db="EMBL/GenBank/DDBJ databases">
        <title>Mucilaginibacter roseus genome.</title>
        <authorList>
            <person name="Ferreira J.R."/>
            <person name="Newman J.D."/>
        </authorList>
    </citation>
    <scope>NUCLEOTIDE SEQUENCE [LARGE SCALE GENOMIC DNA]</scope>
    <source>
        <strain evidence="3 4">LMG 28454</strain>
    </source>
</reference>
<evidence type="ECO:0000259" key="2">
    <source>
        <dbReference type="PROSITE" id="PS51352"/>
    </source>
</evidence>
<dbReference type="PROSITE" id="PS51257">
    <property type="entry name" value="PROKAR_LIPOPROTEIN"/>
    <property type="match status" value="1"/>
</dbReference>
<accession>A0ABS8U6Q2</accession>
<feature type="chain" id="PRO_5046466293" evidence="1">
    <location>
        <begin position="21"/>
        <end position="177"/>
    </location>
</feature>
<keyword evidence="1" id="KW-0732">Signal</keyword>
<dbReference type="InterPro" id="IPR012336">
    <property type="entry name" value="Thioredoxin-like_fold"/>
</dbReference>
<dbReference type="CDD" id="cd02966">
    <property type="entry name" value="TlpA_like_family"/>
    <property type="match status" value="1"/>
</dbReference>
<name>A0ABS8U6Q2_9SPHI</name>
<dbReference type="InterPro" id="IPR050553">
    <property type="entry name" value="Thioredoxin_ResA/DsbE_sf"/>
</dbReference>
<dbReference type="Pfam" id="PF13098">
    <property type="entry name" value="Thioredoxin_2"/>
    <property type="match status" value="1"/>
</dbReference>
<dbReference type="PANTHER" id="PTHR42852">
    <property type="entry name" value="THIOL:DISULFIDE INTERCHANGE PROTEIN DSBE"/>
    <property type="match status" value="1"/>
</dbReference>
<dbReference type="EMBL" id="JAJPWV010000004">
    <property type="protein sequence ID" value="MCD8741780.1"/>
    <property type="molecule type" value="Genomic_DNA"/>
</dbReference>
<protein>
    <submittedName>
        <fullName evidence="3">TlpA family protein disulfide reductase</fullName>
    </submittedName>
</protein>
<organism evidence="3 4">
    <name type="scientific">Mucilaginibacter roseus</name>
    <dbReference type="NCBI Taxonomy" id="1528868"/>
    <lineage>
        <taxon>Bacteria</taxon>
        <taxon>Pseudomonadati</taxon>
        <taxon>Bacteroidota</taxon>
        <taxon>Sphingobacteriia</taxon>
        <taxon>Sphingobacteriales</taxon>
        <taxon>Sphingobacteriaceae</taxon>
        <taxon>Mucilaginibacter</taxon>
    </lineage>
</organism>
<evidence type="ECO:0000313" key="4">
    <source>
        <dbReference type="Proteomes" id="UP001199919"/>
    </source>
</evidence>
<feature type="domain" description="Thioredoxin" evidence="2">
    <location>
        <begin position="38"/>
        <end position="177"/>
    </location>
</feature>
<gene>
    <name evidence="3" type="ORF">LT679_14285</name>
</gene>
<sequence length="177" mass="20097">MKKLIYAALILVTAIGCIQAKNNKDNSAENANTEQAPIRNTEKLAPFKILTTDSTYFSNKNLKPGKPVMLIYFAPDCGHCHDLMKELKPQFKQLAKVQVVLVTWTKYESLKPFYKEFELARQPNFVVGTEGYDMAVQKYYQIAQTPFTILYDKNGKLVKAFPKAPKADELLAEVKKV</sequence>
<dbReference type="Proteomes" id="UP001199919">
    <property type="component" value="Unassembled WGS sequence"/>
</dbReference>